<evidence type="ECO:0008006" key="3">
    <source>
        <dbReference type="Google" id="ProtNLM"/>
    </source>
</evidence>
<dbReference type="EMBL" id="JAPDVD010000002">
    <property type="protein sequence ID" value="MCW4138910.1"/>
    <property type="molecule type" value="Genomic_DNA"/>
</dbReference>
<proteinExistence type="predicted"/>
<dbReference type="RefSeq" id="WP_264949487.1">
    <property type="nucleotide sequence ID" value="NZ_CP146518.1"/>
</dbReference>
<dbReference type="Proteomes" id="UP001208620">
    <property type="component" value="Unassembled WGS sequence"/>
</dbReference>
<dbReference type="SUPFAM" id="SSF143011">
    <property type="entry name" value="RelE-like"/>
    <property type="match status" value="1"/>
</dbReference>
<evidence type="ECO:0000313" key="1">
    <source>
        <dbReference type="EMBL" id="MCW4138910.1"/>
    </source>
</evidence>
<organism evidence="1 2">
    <name type="scientific">Segatella copri</name>
    <dbReference type="NCBI Taxonomy" id="165179"/>
    <lineage>
        <taxon>Bacteria</taxon>
        <taxon>Pseudomonadati</taxon>
        <taxon>Bacteroidota</taxon>
        <taxon>Bacteroidia</taxon>
        <taxon>Bacteroidales</taxon>
        <taxon>Prevotellaceae</taxon>
        <taxon>Segatella</taxon>
    </lineage>
</organism>
<gene>
    <name evidence="1" type="ORF">ONT01_14270</name>
</gene>
<dbReference type="InterPro" id="IPR035093">
    <property type="entry name" value="RelE/ParE_toxin_dom_sf"/>
</dbReference>
<evidence type="ECO:0000313" key="2">
    <source>
        <dbReference type="Proteomes" id="UP001208620"/>
    </source>
</evidence>
<accession>A0AAW5UPI2</accession>
<dbReference type="AlphaFoldDB" id="A0AAW5UPI2"/>
<dbReference type="Gene3D" id="3.30.2310.20">
    <property type="entry name" value="RelE-like"/>
    <property type="match status" value="1"/>
</dbReference>
<name>A0AAW5UPI2_9BACT</name>
<protein>
    <recommendedName>
        <fullName evidence="3">Plasmid maintenance system killer protein</fullName>
    </recommendedName>
</protein>
<sequence length="109" mass="12499">MLKIECEDIELSDLILRGRCTTNRLYKKLSSNASFKTDLAKVLKKMKMVDNVSELKDIGSLHYEPLVGDLLGYSSVRIGYKSKYRLLFTEHEEGIVIKLITISEHYGDK</sequence>
<reference evidence="1" key="1">
    <citation type="submission" date="2022-11" db="EMBL/GenBank/DDBJ databases">
        <title>Genomic repertoires linked with pathogenic potency of arthritogenic Prevotella copri isolated from the gut of rheumatoid arthritis patients.</title>
        <authorList>
            <person name="Nii T."/>
            <person name="Maeda Y."/>
            <person name="Motooka D."/>
            <person name="Naito M."/>
            <person name="Matsumoto Y."/>
            <person name="Ogawa T."/>
            <person name="Oguro-Igashira E."/>
            <person name="Kishikawa T."/>
            <person name="Yamashita M."/>
            <person name="Koizumi S."/>
            <person name="Kurakawa T."/>
            <person name="Okumura R."/>
            <person name="Kayama H."/>
            <person name="Murakami M."/>
            <person name="Sakaguchi T."/>
            <person name="Das B."/>
            <person name="Nakamura S."/>
            <person name="Okada Y."/>
            <person name="Kumanogoh A."/>
            <person name="Takeda K."/>
        </authorList>
    </citation>
    <scope>NUCLEOTIDE SEQUENCE</scope>
    <source>
        <strain evidence="1">H105_2-2</strain>
    </source>
</reference>
<comment type="caution">
    <text evidence="1">The sequence shown here is derived from an EMBL/GenBank/DDBJ whole genome shotgun (WGS) entry which is preliminary data.</text>
</comment>